<reference evidence="3" key="1">
    <citation type="submission" date="2016-06" db="EMBL/GenBank/DDBJ databases">
        <authorList>
            <person name="Varghese N."/>
            <person name="Submissions Spin"/>
        </authorList>
    </citation>
    <scope>NUCLEOTIDE SEQUENCE [LARGE SCALE GENOMIC DNA]</scope>
    <source>
        <strain evidence="3">DSM 43816</strain>
    </source>
</reference>
<proteinExistence type="predicted"/>
<dbReference type="SUPFAM" id="SSF88946">
    <property type="entry name" value="Sigma2 domain of RNA polymerase sigma factors"/>
    <property type="match status" value="1"/>
</dbReference>
<dbReference type="SUPFAM" id="SSF88659">
    <property type="entry name" value="Sigma3 and sigma4 domains of RNA polymerase sigma factors"/>
    <property type="match status" value="1"/>
</dbReference>
<keyword evidence="3" id="KW-1185">Reference proteome</keyword>
<organism evidence="1 3">
    <name type="scientific">Micromonospora echinospora</name>
    <name type="common">Micromonospora purpurea</name>
    <dbReference type="NCBI Taxonomy" id="1877"/>
    <lineage>
        <taxon>Bacteria</taxon>
        <taxon>Bacillati</taxon>
        <taxon>Actinomycetota</taxon>
        <taxon>Actinomycetes</taxon>
        <taxon>Micromonosporales</taxon>
        <taxon>Micromonosporaceae</taxon>
        <taxon>Micromonospora</taxon>
    </lineage>
</organism>
<dbReference type="GO" id="GO:0006352">
    <property type="term" value="P:DNA-templated transcription initiation"/>
    <property type="evidence" value="ECO:0007669"/>
    <property type="project" value="InterPro"/>
</dbReference>
<dbReference type="EMBL" id="LT607413">
    <property type="protein sequence ID" value="SCF42544.1"/>
    <property type="molecule type" value="Genomic_DNA"/>
</dbReference>
<dbReference type="Proteomes" id="UP000198253">
    <property type="component" value="Chromosome I"/>
</dbReference>
<evidence type="ECO:0000313" key="2">
    <source>
        <dbReference type="EMBL" id="SCF42544.1"/>
    </source>
</evidence>
<name>A0A1C4U4E5_MICEC</name>
<keyword evidence="1" id="KW-0804">Transcription</keyword>
<dbReference type="InterPro" id="IPR013324">
    <property type="entry name" value="RNA_pol_sigma_r3/r4-like"/>
</dbReference>
<accession>A0A1C4U4E5</accession>
<dbReference type="GO" id="GO:0000428">
    <property type="term" value="C:DNA-directed RNA polymerase complex"/>
    <property type="evidence" value="ECO:0007669"/>
    <property type="project" value="UniProtKB-KW"/>
</dbReference>
<evidence type="ECO:0000313" key="3">
    <source>
        <dbReference type="Proteomes" id="UP000198253"/>
    </source>
</evidence>
<dbReference type="OrthoDB" id="3405381at2"/>
<evidence type="ECO:0000313" key="1">
    <source>
        <dbReference type="EMBL" id="SCE66542.1"/>
    </source>
</evidence>
<dbReference type="RefSeq" id="WP_143740490.1">
    <property type="nucleotide sequence ID" value="NZ_LT607413.1"/>
</dbReference>
<sequence length="257" mass="27354">MSAFARIDTMWDAPVEHIATAAEEVELIAAAGAGDEDALLRLFASYVPHLCQAVGAYTKVLPLDDARQAAFLGLVSAVRAFDPAQSDRLVSVIRQHAHAELSAAAQAAGTGFTVPSRTVERFFGILAKAGNDVAEAAKIAPAYEMTADTFYSVLGAVTAGASLETALEARGDAVFGNVVAPREIADAEDRVLVELAFRAVDDFERDVCRLAYGFSDFDPVPDAEIGHRLGKFSRLKIQRTRTRALGKMRSALGALNA</sequence>
<gene>
    <name evidence="1" type="ORF">GA0070618_0005</name>
    <name evidence="2" type="ORF">GA0070618_6675</name>
</gene>
<dbReference type="EMBL" id="LT607413">
    <property type="protein sequence ID" value="SCE66542.1"/>
    <property type="molecule type" value="Genomic_DNA"/>
</dbReference>
<reference evidence="1" key="2">
    <citation type="submission" date="2016-06" db="EMBL/GenBank/DDBJ databases">
        <authorList>
            <person name="Kjaerup R.B."/>
            <person name="Dalgaard T.S."/>
            <person name="Juul-Madsen H.R."/>
        </authorList>
    </citation>
    <scope>NUCLEOTIDE SEQUENCE [LARGE SCALE GENOMIC DNA]</scope>
    <source>
        <strain evidence="1">DSM 43816</strain>
    </source>
</reference>
<dbReference type="AlphaFoldDB" id="A0A1C4U4E5"/>
<dbReference type="InterPro" id="IPR013325">
    <property type="entry name" value="RNA_pol_sigma_r2"/>
</dbReference>
<protein>
    <submittedName>
        <fullName evidence="1">DNA-directed RNA polymerase, sigma subunit (Sigma70/sigma32)</fullName>
    </submittedName>
</protein>
<keyword evidence="1" id="KW-0240">DNA-directed RNA polymerase</keyword>
<dbReference type="GO" id="GO:0003700">
    <property type="term" value="F:DNA-binding transcription factor activity"/>
    <property type="evidence" value="ECO:0007669"/>
    <property type="project" value="InterPro"/>
</dbReference>